<dbReference type="Pfam" id="PF00076">
    <property type="entry name" value="RRM_1"/>
    <property type="match status" value="1"/>
</dbReference>
<dbReference type="AlphaFoldDB" id="A0A975G8R1"/>
<dbReference type="Proteomes" id="UP000676169">
    <property type="component" value="Chromosome"/>
</dbReference>
<dbReference type="InterPro" id="IPR048289">
    <property type="entry name" value="RRM2_NsCP33-like"/>
</dbReference>
<feature type="domain" description="RRM" evidence="2">
    <location>
        <begin position="1"/>
        <end position="79"/>
    </location>
</feature>
<keyword evidence="1" id="KW-0694">RNA-binding</keyword>
<dbReference type="SMART" id="SM00360">
    <property type="entry name" value="RRM"/>
    <property type="match status" value="1"/>
</dbReference>
<dbReference type="RefSeq" id="WP_211631298.1">
    <property type="nucleotide sequence ID" value="NZ_CP073100.1"/>
</dbReference>
<dbReference type="GO" id="GO:0003723">
    <property type="term" value="F:RNA binding"/>
    <property type="evidence" value="ECO:0007669"/>
    <property type="project" value="UniProtKB-KW"/>
</dbReference>
<sequence>MDIYVGNLPYTATEEDITGLFASYGPVDRVKIITDRETGRSKGFAFVTLGDQSQIEAAVEALNGYDLQGRVLRVNASEPKENKGFGGGGGGYKGGGGGGYKGGGGGGYKGGGGGGYGGGGGGGYGERRGGGGGGYKGGGGGGYKDGGGGGYNGGGGGGGYKGGGGGWD</sequence>
<accession>A0A975G8R1</accession>
<proteinExistence type="predicted"/>
<dbReference type="InterPro" id="IPR052462">
    <property type="entry name" value="SLIRP/GR-RBP-like"/>
</dbReference>
<evidence type="ECO:0000313" key="3">
    <source>
        <dbReference type="EMBL" id="QUE51159.1"/>
    </source>
</evidence>
<keyword evidence="4" id="KW-1185">Reference proteome</keyword>
<dbReference type="PANTHER" id="PTHR48027">
    <property type="entry name" value="HETEROGENEOUS NUCLEAR RIBONUCLEOPROTEIN 87F-RELATED"/>
    <property type="match status" value="1"/>
</dbReference>
<dbReference type="PROSITE" id="PS50102">
    <property type="entry name" value="RRM"/>
    <property type="match status" value="1"/>
</dbReference>
<organism evidence="3 4">
    <name type="scientific">Luteolibacter ambystomatis</name>
    <dbReference type="NCBI Taxonomy" id="2824561"/>
    <lineage>
        <taxon>Bacteria</taxon>
        <taxon>Pseudomonadati</taxon>
        <taxon>Verrucomicrobiota</taxon>
        <taxon>Verrucomicrobiia</taxon>
        <taxon>Verrucomicrobiales</taxon>
        <taxon>Verrucomicrobiaceae</taxon>
        <taxon>Luteolibacter</taxon>
    </lineage>
</organism>
<name>A0A975G8R1_9BACT</name>
<evidence type="ECO:0000256" key="1">
    <source>
        <dbReference type="ARBA" id="ARBA00022884"/>
    </source>
</evidence>
<dbReference type="InterPro" id="IPR012677">
    <property type="entry name" value="Nucleotide-bd_a/b_plait_sf"/>
</dbReference>
<gene>
    <name evidence="3" type="ORF">KBB96_20180</name>
</gene>
<dbReference type="SUPFAM" id="SSF54928">
    <property type="entry name" value="RNA-binding domain, RBD"/>
    <property type="match status" value="1"/>
</dbReference>
<dbReference type="EMBL" id="CP073100">
    <property type="protein sequence ID" value="QUE51159.1"/>
    <property type="molecule type" value="Genomic_DNA"/>
</dbReference>
<dbReference type="KEGG" id="lamb:KBB96_20180"/>
<dbReference type="InterPro" id="IPR035979">
    <property type="entry name" value="RBD_domain_sf"/>
</dbReference>
<protein>
    <submittedName>
        <fullName evidence="3">RNA-binding protein</fullName>
    </submittedName>
</protein>
<evidence type="ECO:0000259" key="2">
    <source>
        <dbReference type="PROSITE" id="PS50102"/>
    </source>
</evidence>
<dbReference type="Gene3D" id="3.30.70.330">
    <property type="match status" value="1"/>
</dbReference>
<dbReference type="InterPro" id="IPR000504">
    <property type="entry name" value="RRM_dom"/>
</dbReference>
<evidence type="ECO:0000313" key="4">
    <source>
        <dbReference type="Proteomes" id="UP000676169"/>
    </source>
</evidence>
<reference evidence="3" key="1">
    <citation type="submission" date="2021-04" db="EMBL/GenBank/DDBJ databases">
        <title>Luteolibacter sp. 32A isolated from the skin of an Anderson's salamander (Ambystoma andersonii).</title>
        <authorList>
            <person name="Spergser J."/>
            <person name="Busse H.-J."/>
        </authorList>
    </citation>
    <scope>NUCLEOTIDE SEQUENCE</scope>
    <source>
        <strain evidence="3">32A</strain>
    </source>
</reference>
<dbReference type="CDD" id="cd21608">
    <property type="entry name" value="RRM2_NsCP33_like"/>
    <property type="match status" value="1"/>
</dbReference>